<dbReference type="AlphaFoldDB" id="A0A5N6TNP1"/>
<keyword evidence="1" id="KW-0862">Zinc</keyword>
<sequence length="236" mass="26229">MPPLGYLAPVCAALLVLSVWLAIGLRYRHFRQNRRNNGALDLERMPFRHRPSVISKGEVEKQFPLVKYCDWEANHEATKKEIGSLHSMSDAGRADSVREEKAHEALEHATKPDTGGPPPPSPSDRAQVDSGYFDTNVTCETLAPQIDDLSCLCAICMEGFEGDNYIRPLTCGHIFHPPCVDPWLTKRRASCPLCNKAFSGHSAERREPVVASPRSFVVLPAPRAAMIRGDIFPRTI</sequence>
<feature type="region of interest" description="Disordered" evidence="2">
    <location>
        <begin position="82"/>
        <end position="129"/>
    </location>
</feature>
<evidence type="ECO:0000259" key="4">
    <source>
        <dbReference type="PROSITE" id="PS50089"/>
    </source>
</evidence>
<organism evidence="5 6">
    <name type="scientific">Aspergillus avenaceus</name>
    <dbReference type="NCBI Taxonomy" id="36643"/>
    <lineage>
        <taxon>Eukaryota</taxon>
        <taxon>Fungi</taxon>
        <taxon>Dikarya</taxon>
        <taxon>Ascomycota</taxon>
        <taxon>Pezizomycotina</taxon>
        <taxon>Eurotiomycetes</taxon>
        <taxon>Eurotiomycetidae</taxon>
        <taxon>Eurotiales</taxon>
        <taxon>Aspergillaceae</taxon>
        <taxon>Aspergillus</taxon>
        <taxon>Aspergillus subgen. Circumdati</taxon>
    </lineage>
</organism>
<dbReference type="InterPro" id="IPR001841">
    <property type="entry name" value="Znf_RING"/>
</dbReference>
<dbReference type="PANTHER" id="PTHR22765">
    <property type="entry name" value="RING FINGER AND PROTEASE ASSOCIATED DOMAIN-CONTAINING"/>
    <property type="match status" value="1"/>
</dbReference>
<dbReference type="CDD" id="cd16454">
    <property type="entry name" value="RING-H2_PA-TM-RING"/>
    <property type="match status" value="1"/>
</dbReference>
<keyword evidence="1" id="KW-0863">Zinc-finger</keyword>
<dbReference type="InterPro" id="IPR013083">
    <property type="entry name" value="Znf_RING/FYVE/PHD"/>
</dbReference>
<dbReference type="EMBL" id="ML742182">
    <property type="protein sequence ID" value="KAE8147968.1"/>
    <property type="molecule type" value="Genomic_DNA"/>
</dbReference>
<protein>
    <recommendedName>
        <fullName evidence="4">RING-type domain-containing protein</fullName>
    </recommendedName>
</protein>
<name>A0A5N6TNP1_ASPAV</name>
<accession>A0A5N6TNP1</accession>
<gene>
    <name evidence="5" type="ORF">BDV25DRAFT_159238</name>
</gene>
<keyword evidence="6" id="KW-1185">Reference proteome</keyword>
<dbReference type="Pfam" id="PF13639">
    <property type="entry name" value="zf-RING_2"/>
    <property type="match status" value="1"/>
</dbReference>
<evidence type="ECO:0000313" key="5">
    <source>
        <dbReference type="EMBL" id="KAE8147968.1"/>
    </source>
</evidence>
<dbReference type="SUPFAM" id="SSF57850">
    <property type="entry name" value="RING/U-box"/>
    <property type="match status" value="1"/>
</dbReference>
<dbReference type="Gene3D" id="3.30.40.10">
    <property type="entry name" value="Zinc/RING finger domain, C3HC4 (zinc finger)"/>
    <property type="match status" value="1"/>
</dbReference>
<dbReference type="PANTHER" id="PTHR22765:SF434">
    <property type="entry name" value="GB|AAD18119.1-RELATED"/>
    <property type="match status" value="1"/>
</dbReference>
<feature type="compositionally biased region" description="Basic and acidic residues" evidence="2">
    <location>
        <begin position="92"/>
        <end position="111"/>
    </location>
</feature>
<keyword evidence="3" id="KW-1133">Transmembrane helix</keyword>
<keyword evidence="3" id="KW-0812">Transmembrane</keyword>
<evidence type="ECO:0000256" key="1">
    <source>
        <dbReference type="PROSITE-ProRule" id="PRU00175"/>
    </source>
</evidence>
<dbReference type="Proteomes" id="UP000325780">
    <property type="component" value="Unassembled WGS sequence"/>
</dbReference>
<dbReference type="GO" id="GO:0006511">
    <property type="term" value="P:ubiquitin-dependent protein catabolic process"/>
    <property type="evidence" value="ECO:0007669"/>
    <property type="project" value="TreeGrafter"/>
</dbReference>
<evidence type="ECO:0000256" key="2">
    <source>
        <dbReference type="SAM" id="MobiDB-lite"/>
    </source>
</evidence>
<keyword evidence="1" id="KW-0479">Metal-binding</keyword>
<evidence type="ECO:0000313" key="6">
    <source>
        <dbReference type="Proteomes" id="UP000325780"/>
    </source>
</evidence>
<dbReference type="GO" id="GO:0008270">
    <property type="term" value="F:zinc ion binding"/>
    <property type="evidence" value="ECO:0007669"/>
    <property type="project" value="UniProtKB-KW"/>
</dbReference>
<feature type="domain" description="RING-type" evidence="4">
    <location>
        <begin position="153"/>
        <end position="195"/>
    </location>
</feature>
<evidence type="ECO:0000256" key="3">
    <source>
        <dbReference type="SAM" id="Phobius"/>
    </source>
</evidence>
<dbReference type="GO" id="GO:0061630">
    <property type="term" value="F:ubiquitin protein ligase activity"/>
    <property type="evidence" value="ECO:0007669"/>
    <property type="project" value="TreeGrafter"/>
</dbReference>
<reference evidence="5 6" key="1">
    <citation type="submission" date="2019-04" db="EMBL/GenBank/DDBJ databases">
        <title>Friends and foes A comparative genomics study of 23 Aspergillus species from section Flavi.</title>
        <authorList>
            <consortium name="DOE Joint Genome Institute"/>
            <person name="Kjaerbolling I."/>
            <person name="Vesth T."/>
            <person name="Frisvad J.C."/>
            <person name="Nybo J.L."/>
            <person name="Theobald S."/>
            <person name="Kildgaard S."/>
            <person name="Isbrandt T."/>
            <person name="Kuo A."/>
            <person name="Sato A."/>
            <person name="Lyhne E.K."/>
            <person name="Kogle M.E."/>
            <person name="Wiebenga A."/>
            <person name="Kun R.S."/>
            <person name="Lubbers R.J."/>
            <person name="Makela M.R."/>
            <person name="Barry K."/>
            <person name="Chovatia M."/>
            <person name="Clum A."/>
            <person name="Daum C."/>
            <person name="Haridas S."/>
            <person name="He G."/>
            <person name="LaButti K."/>
            <person name="Lipzen A."/>
            <person name="Mondo S."/>
            <person name="Riley R."/>
            <person name="Salamov A."/>
            <person name="Simmons B.A."/>
            <person name="Magnuson J.K."/>
            <person name="Henrissat B."/>
            <person name="Mortensen U.H."/>
            <person name="Larsen T.O."/>
            <person name="Devries R.P."/>
            <person name="Grigoriev I.V."/>
            <person name="Machida M."/>
            <person name="Baker S.E."/>
            <person name="Andersen M.R."/>
        </authorList>
    </citation>
    <scope>NUCLEOTIDE SEQUENCE [LARGE SCALE GENOMIC DNA]</scope>
    <source>
        <strain evidence="5 6">IBT 18842</strain>
    </source>
</reference>
<feature type="transmembrane region" description="Helical" evidence="3">
    <location>
        <begin position="6"/>
        <end position="25"/>
    </location>
</feature>
<dbReference type="GO" id="GO:0005737">
    <property type="term" value="C:cytoplasm"/>
    <property type="evidence" value="ECO:0007669"/>
    <property type="project" value="TreeGrafter"/>
</dbReference>
<dbReference type="PROSITE" id="PS50089">
    <property type="entry name" value="ZF_RING_2"/>
    <property type="match status" value="1"/>
</dbReference>
<keyword evidence="3" id="KW-0472">Membrane</keyword>
<dbReference type="OrthoDB" id="8062037at2759"/>
<proteinExistence type="predicted"/>
<dbReference type="SMART" id="SM00184">
    <property type="entry name" value="RING"/>
    <property type="match status" value="1"/>
</dbReference>
<dbReference type="InterPro" id="IPR051826">
    <property type="entry name" value="E3_ubiquitin-ligase_domain"/>
</dbReference>